<organism evidence="2 3">
    <name type="scientific">candidate division WWE3 bacterium RIFOXYA2_FULL_46_9</name>
    <dbReference type="NCBI Taxonomy" id="1802636"/>
    <lineage>
        <taxon>Bacteria</taxon>
        <taxon>Katanobacteria</taxon>
    </lineage>
</organism>
<dbReference type="EMBL" id="MEVT01000022">
    <property type="protein sequence ID" value="OGC62274.1"/>
    <property type="molecule type" value="Genomic_DNA"/>
</dbReference>
<proteinExistence type="predicted"/>
<reference evidence="2 3" key="1">
    <citation type="journal article" date="2016" name="Nat. Commun.">
        <title>Thousands of microbial genomes shed light on interconnected biogeochemical processes in an aquifer system.</title>
        <authorList>
            <person name="Anantharaman K."/>
            <person name="Brown C.T."/>
            <person name="Hug L.A."/>
            <person name="Sharon I."/>
            <person name="Castelle C.J."/>
            <person name="Probst A.J."/>
            <person name="Thomas B.C."/>
            <person name="Singh A."/>
            <person name="Wilkins M.J."/>
            <person name="Karaoz U."/>
            <person name="Brodie E.L."/>
            <person name="Williams K.H."/>
            <person name="Hubbard S.S."/>
            <person name="Banfield J.F."/>
        </authorList>
    </citation>
    <scope>NUCLEOTIDE SEQUENCE [LARGE SCALE GENOMIC DNA]</scope>
</reference>
<protein>
    <recommendedName>
        <fullName evidence="4">Zinc-ribbon domain-containing protein</fullName>
    </recommendedName>
</protein>
<keyword evidence="1" id="KW-1133">Transmembrane helix</keyword>
<keyword evidence="1" id="KW-0472">Membrane</keyword>
<comment type="caution">
    <text evidence="2">The sequence shown here is derived from an EMBL/GenBank/DDBJ whole genome shotgun (WGS) entry which is preliminary data.</text>
</comment>
<evidence type="ECO:0008006" key="4">
    <source>
        <dbReference type="Google" id="ProtNLM"/>
    </source>
</evidence>
<evidence type="ECO:0000313" key="3">
    <source>
        <dbReference type="Proteomes" id="UP000176614"/>
    </source>
</evidence>
<dbReference type="AlphaFoldDB" id="A0A1F4VYN4"/>
<evidence type="ECO:0000256" key="1">
    <source>
        <dbReference type="SAM" id="Phobius"/>
    </source>
</evidence>
<gene>
    <name evidence="2" type="ORF">A2264_03225</name>
</gene>
<accession>A0A1F4VYN4</accession>
<dbReference type="Proteomes" id="UP000176614">
    <property type="component" value="Unassembled WGS sequence"/>
</dbReference>
<feature type="transmembrane region" description="Helical" evidence="1">
    <location>
        <begin position="66"/>
        <end position="92"/>
    </location>
</feature>
<name>A0A1F4VYN4_UNCKA</name>
<keyword evidence="1" id="KW-0812">Transmembrane</keyword>
<evidence type="ECO:0000313" key="2">
    <source>
        <dbReference type="EMBL" id="OGC62274.1"/>
    </source>
</evidence>
<sequence length="317" mass="35723">MKERFCPKCKLKLSSGSAYFCSFCGEKLPTDLTKPANEYIITHEYKSSSAKVSFLRYFSNSLKQTLYIINFKLLVAILILSTAFFTISYLFLQKSGLLPVRNTNEDGPSSEQTIDNTFRLQQQAILLDIDIPFASGSFSGDDAKQYIPYISEAIVEGADLEGFSQTLFAFDDQYKPVYRILKDSVRQNFVLFLVPKEENVEYGLIMFLKPDSKLTQGDFSDIEQLNIRVANQVVLFSSSSGLLEEAVDTKDGIARNIGSDSKFNDMYRLAPRLGRVNIYMLGDKVLSLLEKQENISPEFSKLIRAVSKSGLNQISIL</sequence>